<dbReference type="Proteomes" id="UP000318370">
    <property type="component" value="Unassembled WGS sequence"/>
</dbReference>
<protein>
    <submittedName>
        <fullName evidence="1">Uncharacterized protein</fullName>
    </submittedName>
</protein>
<evidence type="ECO:0000313" key="1">
    <source>
        <dbReference type="EMBL" id="VUT00539.1"/>
    </source>
</evidence>
<evidence type="ECO:0000313" key="2">
    <source>
        <dbReference type="Proteomes" id="UP000318370"/>
    </source>
</evidence>
<dbReference type="EMBL" id="CABGHF010000034">
    <property type="protein sequence ID" value="VUT00539.1"/>
    <property type="molecule type" value="Genomic_DNA"/>
</dbReference>
<proteinExistence type="predicted"/>
<name>A0A564N3I1_9ENTR</name>
<sequence length="31" mass="3608">MNLLLMIAMTKLLSRLNFDFPFSCMIMALDI</sequence>
<dbReference type="AlphaFoldDB" id="A0A564N3I1"/>
<accession>A0A564N3I1</accession>
<organism evidence="1 2">
    <name type="scientific">Klebsiella spallanzanii</name>
    <dbReference type="NCBI Taxonomy" id="2587528"/>
    <lineage>
        <taxon>Bacteria</taxon>
        <taxon>Pseudomonadati</taxon>
        <taxon>Pseudomonadota</taxon>
        <taxon>Gammaproteobacteria</taxon>
        <taxon>Enterobacterales</taxon>
        <taxon>Enterobacteriaceae</taxon>
        <taxon>Klebsiella/Raoultella group</taxon>
        <taxon>Klebsiella</taxon>
    </lineage>
</organism>
<reference evidence="1 2" key="1">
    <citation type="submission" date="2019-07" db="EMBL/GenBank/DDBJ databases">
        <authorList>
            <person name="Brisse S."/>
            <person name="Rodrigues C."/>
            <person name="Thorpe H."/>
        </authorList>
    </citation>
    <scope>NUCLEOTIDE SEQUENCE [LARGE SCALE GENOMIC DNA]</scope>
    <source>
        <strain evidence="1">SB6408</strain>
    </source>
</reference>
<gene>
    <name evidence="1" type="ORF">SB6408_01915</name>
</gene>